<gene>
    <name evidence="1" type="ORF">H6G05_06320</name>
</gene>
<dbReference type="EMBL" id="JACJQY010000007">
    <property type="protein sequence ID" value="MBD2316461.1"/>
    <property type="molecule type" value="Genomic_DNA"/>
</dbReference>
<reference evidence="1 2" key="1">
    <citation type="journal article" date="2020" name="ISME J.">
        <title>Comparative genomics reveals insights into cyanobacterial evolution and habitat adaptation.</title>
        <authorList>
            <person name="Chen M.Y."/>
            <person name="Teng W.K."/>
            <person name="Zhao L."/>
            <person name="Hu C.X."/>
            <person name="Zhou Y.K."/>
            <person name="Han B.P."/>
            <person name="Song L.R."/>
            <person name="Shu W.S."/>
        </authorList>
    </citation>
    <scope>NUCLEOTIDE SEQUENCE [LARGE SCALE GENOMIC DNA]</scope>
    <source>
        <strain evidence="1 2">FACHB-1050</strain>
    </source>
</reference>
<evidence type="ECO:0008006" key="3">
    <source>
        <dbReference type="Google" id="ProtNLM"/>
    </source>
</evidence>
<sequence>MDKAKFEWLAASSADRAVEHIAALQQRATMLQLYQYYYPDEYQQSKASVKVTSLENFSDKELEFLTLVDEQFFPLPLLLEESERISYIPVEPLGTSWYYDNFEELGATEKFLMSLIHGLDRDTWDDIEGELEQDLPPVASYINYQKLTRECKKVRGTITLLPIALDMLTQSTGNLWLDISYENDIVDAHWTVEVIDNLREAYIEAQAIRQKYREFIEWLDQDTANCIKVVKLWNKCKEPNPEIRNHYLAA</sequence>
<organism evidence="1 2">
    <name type="scientific">Phormidium tenue FACHB-1050</name>
    <dbReference type="NCBI Taxonomy" id="2692857"/>
    <lineage>
        <taxon>Bacteria</taxon>
        <taxon>Bacillati</taxon>
        <taxon>Cyanobacteriota</taxon>
        <taxon>Cyanophyceae</taxon>
        <taxon>Oscillatoriophycideae</taxon>
        <taxon>Oscillatoriales</taxon>
        <taxon>Oscillatoriaceae</taxon>
        <taxon>Phormidium</taxon>
    </lineage>
</organism>
<evidence type="ECO:0000313" key="1">
    <source>
        <dbReference type="EMBL" id="MBD2316461.1"/>
    </source>
</evidence>
<comment type="caution">
    <text evidence="1">The sequence shown here is derived from an EMBL/GenBank/DDBJ whole genome shotgun (WGS) entry which is preliminary data.</text>
</comment>
<dbReference type="RefSeq" id="WP_190577296.1">
    <property type="nucleotide sequence ID" value="NZ_CAWPQU010000067.1"/>
</dbReference>
<keyword evidence="2" id="KW-1185">Reference proteome</keyword>
<name>A0ABR8C7Z2_9CYAN</name>
<proteinExistence type="predicted"/>
<evidence type="ECO:0000313" key="2">
    <source>
        <dbReference type="Proteomes" id="UP000618445"/>
    </source>
</evidence>
<protein>
    <recommendedName>
        <fullName evidence="3">DUF4253 domain-containing protein</fullName>
    </recommendedName>
</protein>
<dbReference type="Proteomes" id="UP000618445">
    <property type="component" value="Unassembled WGS sequence"/>
</dbReference>
<accession>A0ABR8C7Z2</accession>